<dbReference type="Proteomes" id="UP001056120">
    <property type="component" value="Linkage Group LG05"/>
</dbReference>
<name>A0ACB9J7H9_9ASTR</name>
<gene>
    <name evidence="1" type="ORF">L1987_16124</name>
</gene>
<accession>A0ACB9J7H9</accession>
<protein>
    <submittedName>
        <fullName evidence="1">Uncharacterized protein</fullName>
    </submittedName>
</protein>
<dbReference type="EMBL" id="CM042022">
    <property type="protein sequence ID" value="KAI3816428.1"/>
    <property type="molecule type" value="Genomic_DNA"/>
</dbReference>
<evidence type="ECO:0000313" key="2">
    <source>
        <dbReference type="Proteomes" id="UP001056120"/>
    </source>
</evidence>
<keyword evidence="2" id="KW-1185">Reference proteome</keyword>
<proteinExistence type="predicted"/>
<comment type="caution">
    <text evidence="1">The sequence shown here is derived from an EMBL/GenBank/DDBJ whole genome shotgun (WGS) entry which is preliminary data.</text>
</comment>
<reference evidence="2" key="1">
    <citation type="journal article" date="2022" name="Mol. Ecol. Resour.">
        <title>The genomes of chicory, endive, great burdock and yacon provide insights into Asteraceae palaeo-polyploidization history and plant inulin production.</title>
        <authorList>
            <person name="Fan W."/>
            <person name="Wang S."/>
            <person name="Wang H."/>
            <person name="Wang A."/>
            <person name="Jiang F."/>
            <person name="Liu H."/>
            <person name="Zhao H."/>
            <person name="Xu D."/>
            <person name="Zhang Y."/>
        </authorList>
    </citation>
    <scope>NUCLEOTIDE SEQUENCE [LARGE SCALE GENOMIC DNA]</scope>
    <source>
        <strain evidence="2">cv. Yunnan</strain>
    </source>
</reference>
<reference evidence="1 2" key="2">
    <citation type="journal article" date="2022" name="Mol. Ecol. Resour.">
        <title>The genomes of chicory, endive, great burdock and yacon provide insights into Asteraceae paleo-polyploidization history and plant inulin production.</title>
        <authorList>
            <person name="Fan W."/>
            <person name="Wang S."/>
            <person name="Wang H."/>
            <person name="Wang A."/>
            <person name="Jiang F."/>
            <person name="Liu H."/>
            <person name="Zhao H."/>
            <person name="Xu D."/>
            <person name="Zhang Y."/>
        </authorList>
    </citation>
    <scope>NUCLEOTIDE SEQUENCE [LARGE SCALE GENOMIC DNA]</scope>
    <source>
        <strain evidence="2">cv. Yunnan</strain>
        <tissue evidence="1">Leaves</tissue>
    </source>
</reference>
<organism evidence="1 2">
    <name type="scientific">Smallanthus sonchifolius</name>
    <dbReference type="NCBI Taxonomy" id="185202"/>
    <lineage>
        <taxon>Eukaryota</taxon>
        <taxon>Viridiplantae</taxon>
        <taxon>Streptophyta</taxon>
        <taxon>Embryophyta</taxon>
        <taxon>Tracheophyta</taxon>
        <taxon>Spermatophyta</taxon>
        <taxon>Magnoliopsida</taxon>
        <taxon>eudicotyledons</taxon>
        <taxon>Gunneridae</taxon>
        <taxon>Pentapetalae</taxon>
        <taxon>asterids</taxon>
        <taxon>campanulids</taxon>
        <taxon>Asterales</taxon>
        <taxon>Asteraceae</taxon>
        <taxon>Asteroideae</taxon>
        <taxon>Heliantheae alliance</taxon>
        <taxon>Millerieae</taxon>
        <taxon>Smallanthus</taxon>
    </lineage>
</organism>
<evidence type="ECO:0000313" key="1">
    <source>
        <dbReference type="EMBL" id="KAI3816428.1"/>
    </source>
</evidence>
<sequence>MYVRDSTFVCRDRDRSEGGKEYRSTSGGLLRRTSPTPDDGGGDMVGCSTATYTFPSIHLSNPVTQNP</sequence>